<dbReference type="SUPFAM" id="SSF53137">
    <property type="entry name" value="Translational machinery components"/>
    <property type="match status" value="1"/>
</dbReference>
<sequence length="260" mass="29436">MAEGQETNNNIEICIWKINKFIKALESAKGNGSTSMISLIMTPCDQVSRVSKVLAGAWRAITFAQQRLKLYNEVLPNDLCKSSGLHKFTADLPKKHRRGGQSTLRFDWLRMESRHNYVRKAAELATKIYINPATKQSTDPCWILAYVKLFQKKRLMSQYLKQVSHAADKYVIRVDDTLKALEMGAVETLIVWENMDINSEIIIKHLNEEQEADNKSNFQDPATSAELEDPTQLKFITCKSHEGSQFCTGFGVIGYGAHCS</sequence>
<dbReference type="OrthoDB" id="10254527at2759"/>
<dbReference type="Proteomes" id="UP000230069">
    <property type="component" value="Unassembled WGS sequence"/>
</dbReference>
<dbReference type="SUPFAM" id="SSF55315">
    <property type="entry name" value="L30e-like"/>
    <property type="match status" value="1"/>
</dbReference>
<evidence type="ECO:0000259" key="1">
    <source>
        <dbReference type="Pfam" id="PF03465"/>
    </source>
</evidence>
<organism evidence="2 3">
    <name type="scientific">Aquilegia coerulea</name>
    <name type="common">Rocky mountain columbine</name>
    <dbReference type="NCBI Taxonomy" id="218851"/>
    <lineage>
        <taxon>Eukaryota</taxon>
        <taxon>Viridiplantae</taxon>
        <taxon>Streptophyta</taxon>
        <taxon>Embryophyta</taxon>
        <taxon>Tracheophyta</taxon>
        <taxon>Spermatophyta</taxon>
        <taxon>Magnoliopsida</taxon>
        <taxon>Ranunculales</taxon>
        <taxon>Ranunculaceae</taxon>
        <taxon>Thalictroideae</taxon>
        <taxon>Aquilegia</taxon>
    </lineage>
</organism>
<protein>
    <recommendedName>
        <fullName evidence="1">eRF1 domain-containing protein</fullName>
    </recommendedName>
</protein>
<dbReference type="Pfam" id="PF03465">
    <property type="entry name" value="eRF1_3"/>
    <property type="match status" value="1"/>
</dbReference>
<evidence type="ECO:0000313" key="2">
    <source>
        <dbReference type="EMBL" id="PIA59190.1"/>
    </source>
</evidence>
<dbReference type="AlphaFoldDB" id="A0A2G5ETY3"/>
<gene>
    <name evidence="2" type="ORF">AQUCO_00400218v1</name>
</gene>
<name>A0A2G5ETY3_AQUCA</name>
<feature type="domain" description="eRF1" evidence="1">
    <location>
        <begin position="150"/>
        <end position="253"/>
    </location>
</feature>
<dbReference type="GO" id="GO:0003747">
    <property type="term" value="F:translation release factor activity"/>
    <property type="evidence" value="ECO:0007669"/>
    <property type="project" value="InterPro"/>
</dbReference>
<dbReference type="Gene3D" id="3.30.960.10">
    <property type="entry name" value="eRF1 domain 1"/>
    <property type="match status" value="1"/>
</dbReference>
<proteinExistence type="predicted"/>
<dbReference type="InterPro" id="IPR005142">
    <property type="entry name" value="eRF1_3"/>
</dbReference>
<dbReference type="InParanoid" id="A0A2G5ETY3"/>
<accession>A0A2G5ETY3</accession>
<evidence type="ECO:0000313" key="3">
    <source>
        <dbReference type="Proteomes" id="UP000230069"/>
    </source>
</evidence>
<keyword evidence="3" id="KW-1185">Reference proteome</keyword>
<reference evidence="2 3" key="1">
    <citation type="submission" date="2017-09" db="EMBL/GenBank/DDBJ databases">
        <title>WGS assembly of Aquilegia coerulea Goldsmith.</title>
        <authorList>
            <person name="Hodges S."/>
            <person name="Kramer E."/>
            <person name="Nordborg M."/>
            <person name="Tomkins J."/>
            <person name="Borevitz J."/>
            <person name="Derieg N."/>
            <person name="Yan J."/>
            <person name="Mihaltcheva S."/>
            <person name="Hayes R.D."/>
            <person name="Rokhsar D."/>
        </authorList>
    </citation>
    <scope>NUCLEOTIDE SEQUENCE [LARGE SCALE GENOMIC DNA]</scope>
    <source>
        <strain evidence="3">cv. Goldsmith</strain>
    </source>
</reference>
<dbReference type="InterPro" id="IPR004403">
    <property type="entry name" value="Peptide_chain-rel_eRF1/aRF1"/>
</dbReference>
<dbReference type="STRING" id="218851.A0A2G5ETY3"/>
<dbReference type="SUPFAM" id="SSF55481">
    <property type="entry name" value="N-terminal domain of eukaryotic peptide chain release factor subunit 1, ERF1"/>
    <property type="match status" value="1"/>
</dbReference>
<dbReference type="InterPro" id="IPR024049">
    <property type="entry name" value="eRF1_1_sf"/>
</dbReference>
<dbReference type="PANTHER" id="PTHR10113">
    <property type="entry name" value="PEPTIDE CHAIN RELEASE FACTOR SUBUNIT 1"/>
    <property type="match status" value="1"/>
</dbReference>
<dbReference type="InterPro" id="IPR029064">
    <property type="entry name" value="Ribosomal_eL30-like_sf"/>
</dbReference>
<dbReference type="EMBL" id="KZ305021">
    <property type="protein sequence ID" value="PIA59190.1"/>
    <property type="molecule type" value="Genomic_DNA"/>
</dbReference>
<dbReference type="Gene3D" id="3.30.1330.30">
    <property type="match status" value="1"/>
</dbReference>